<feature type="region of interest" description="Disordered" evidence="1">
    <location>
        <begin position="1"/>
        <end position="36"/>
    </location>
</feature>
<dbReference type="STRING" id="686832.A0A0C2YC19"/>
<dbReference type="AlphaFoldDB" id="A0A0C2YC19"/>
<keyword evidence="4" id="KW-1185">Reference proteome</keyword>
<protein>
    <recommendedName>
        <fullName evidence="2">DUF6589 domain-containing protein</fullName>
    </recommendedName>
</protein>
<dbReference type="OrthoDB" id="3266963at2759"/>
<sequence length="819" mass="92914">MEPQTPVRPIGQPIQRSHTAPASSSSGLRAPTSVRKPAQSNEEKVILILDVLGKVRWTVPKFLAELFKYSDATGDTQINRTVTSILNGTAKPNMAAVLDVIYERSLKVDFKKGNTTVKLGSSMFNSELPASEIAHATPAMTTWAVRRAADEVDSEAQEMIDEKTGLHLRAHVKVGSRYESNQISWEAVQHFSFKRLREIADANSPAMSFLLNAYTNKNFLKNEKERHEVNVRQRRPQNLVSLTAHMGMTFGHSNRANIFPICHGIWMFATKAARTTFRVDSRIGLCVAYSTVYEALKEIAKQKQIDLQHAMKSGKHFTVVFDNIQTHMKQRDRRIGRENRMIMGLAATAIEMEYYSPEAFNLKDLLDHQARQERKQLTPELIMGDFDIPHLKNVATVHFLQALLDFVPSLSIYRQRMTELAKVLAKSPIPPTRKSNITLLATNSADEMHVQGMKQGVFNFLSTQMGITAENLNNTVSILSGDGKTYSMLLLLKKILSLEESDFESLRWMYPLLELWHTKWTDLSHVVRAHWGTTNDPSSLAAIAEVSNCPTPNDLRKVDFFDGSHLVNLALDAHLLNCWEIHFQTDNLINHFKSLDHQSRLPSFEDLENVAEVLGQRHATTQAYTRARSPPKHRPSDVPPGSPWTARKPASTPDILLEDTNPNELPLPPPSEDGDLTLANATLFMCNGIWWREVCTAIAQGDPGRVWEVMKLWIFTFAGSGNPHYSNFLLELYCSSKWECKPELREAILKNWVVNRTGEPGHFLEMDFLQEHSNFWLKDLAQHKGKEFDEPFYRQIISPNVIEFLGLKDEMEEVVALKR</sequence>
<name>A0A0C2YC19_HEBCY</name>
<evidence type="ECO:0000259" key="2">
    <source>
        <dbReference type="Pfam" id="PF20231"/>
    </source>
</evidence>
<feature type="domain" description="DUF6589" evidence="2">
    <location>
        <begin position="374"/>
        <end position="817"/>
    </location>
</feature>
<reference evidence="3 4" key="1">
    <citation type="submission" date="2014-04" db="EMBL/GenBank/DDBJ databases">
        <authorList>
            <consortium name="DOE Joint Genome Institute"/>
            <person name="Kuo A."/>
            <person name="Gay G."/>
            <person name="Dore J."/>
            <person name="Kohler A."/>
            <person name="Nagy L.G."/>
            <person name="Floudas D."/>
            <person name="Copeland A."/>
            <person name="Barry K.W."/>
            <person name="Cichocki N."/>
            <person name="Veneault-Fourrey C."/>
            <person name="LaButti K."/>
            <person name="Lindquist E.A."/>
            <person name="Lipzen A."/>
            <person name="Lundell T."/>
            <person name="Morin E."/>
            <person name="Murat C."/>
            <person name="Sun H."/>
            <person name="Tunlid A."/>
            <person name="Henrissat B."/>
            <person name="Grigoriev I.V."/>
            <person name="Hibbett D.S."/>
            <person name="Martin F."/>
            <person name="Nordberg H.P."/>
            <person name="Cantor M.N."/>
            <person name="Hua S.X."/>
        </authorList>
    </citation>
    <scope>NUCLEOTIDE SEQUENCE [LARGE SCALE GENOMIC DNA]</scope>
    <source>
        <strain evidence="4">h7</strain>
    </source>
</reference>
<organism evidence="3 4">
    <name type="scientific">Hebeloma cylindrosporum</name>
    <dbReference type="NCBI Taxonomy" id="76867"/>
    <lineage>
        <taxon>Eukaryota</taxon>
        <taxon>Fungi</taxon>
        <taxon>Dikarya</taxon>
        <taxon>Basidiomycota</taxon>
        <taxon>Agaricomycotina</taxon>
        <taxon>Agaricomycetes</taxon>
        <taxon>Agaricomycetidae</taxon>
        <taxon>Agaricales</taxon>
        <taxon>Agaricineae</taxon>
        <taxon>Hymenogastraceae</taxon>
        <taxon>Hebeloma</taxon>
    </lineage>
</organism>
<evidence type="ECO:0000313" key="4">
    <source>
        <dbReference type="Proteomes" id="UP000053424"/>
    </source>
</evidence>
<dbReference type="Pfam" id="PF20231">
    <property type="entry name" value="DUF6589"/>
    <property type="match status" value="1"/>
</dbReference>
<gene>
    <name evidence="3" type="ORF">M413DRAFT_30088</name>
</gene>
<dbReference type="Proteomes" id="UP000053424">
    <property type="component" value="Unassembled WGS sequence"/>
</dbReference>
<accession>A0A0C2YC19</accession>
<reference evidence="4" key="2">
    <citation type="submission" date="2015-01" db="EMBL/GenBank/DDBJ databases">
        <title>Evolutionary Origins and Diversification of the Mycorrhizal Mutualists.</title>
        <authorList>
            <consortium name="DOE Joint Genome Institute"/>
            <consortium name="Mycorrhizal Genomics Consortium"/>
            <person name="Kohler A."/>
            <person name="Kuo A."/>
            <person name="Nagy L.G."/>
            <person name="Floudas D."/>
            <person name="Copeland A."/>
            <person name="Barry K.W."/>
            <person name="Cichocki N."/>
            <person name="Veneault-Fourrey C."/>
            <person name="LaButti K."/>
            <person name="Lindquist E.A."/>
            <person name="Lipzen A."/>
            <person name="Lundell T."/>
            <person name="Morin E."/>
            <person name="Murat C."/>
            <person name="Riley R."/>
            <person name="Ohm R."/>
            <person name="Sun H."/>
            <person name="Tunlid A."/>
            <person name="Henrissat B."/>
            <person name="Grigoriev I.V."/>
            <person name="Hibbett D.S."/>
            <person name="Martin F."/>
        </authorList>
    </citation>
    <scope>NUCLEOTIDE SEQUENCE [LARGE SCALE GENOMIC DNA]</scope>
    <source>
        <strain evidence="4">h7</strain>
    </source>
</reference>
<feature type="region of interest" description="Disordered" evidence="1">
    <location>
        <begin position="621"/>
        <end position="672"/>
    </location>
</feature>
<dbReference type="HOGENOM" id="CLU_006728_0_0_1"/>
<feature type="compositionally biased region" description="Polar residues" evidence="1">
    <location>
        <begin position="14"/>
        <end position="27"/>
    </location>
</feature>
<dbReference type="InterPro" id="IPR046496">
    <property type="entry name" value="DUF6589"/>
</dbReference>
<dbReference type="EMBL" id="KN831790">
    <property type="protein sequence ID" value="KIM38542.1"/>
    <property type="molecule type" value="Genomic_DNA"/>
</dbReference>
<proteinExistence type="predicted"/>
<evidence type="ECO:0000256" key="1">
    <source>
        <dbReference type="SAM" id="MobiDB-lite"/>
    </source>
</evidence>
<evidence type="ECO:0000313" key="3">
    <source>
        <dbReference type="EMBL" id="KIM38542.1"/>
    </source>
</evidence>